<keyword evidence="4 6" id="KW-1133">Transmembrane helix</keyword>
<dbReference type="InterPro" id="IPR045214">
    <property type="entry name" value="Surf1/Surf4"/>
</dbReference>
<evidence type="ECO:0000313" key="8">
    <source>
        <dbReference type="Proteomes" id="UP000006242"/>
    </source>
</evidence>
<gene>
    <name evidence="7" type="primary">surf1</name>
    <name evidence="7" type="ORF">SSPSH_002976</name>
</gene>
<evidence type="ECO:0000256" key="3">
    <source>
        <dbReference type="ARBA" id="ARBA00022692"/>
    </source>
</evidence>
<feature type="transmembrane region" description="Helical" evidence="6">
    <location>
        <begin position="12"/>
        <end position="31"/>
    </location>
</feature>
<dbReference type="Proteomes" id="UP000006242">
    <property type="component" value="Unassembled WGS sequence"/>
</dbReference>
<keyword evidence="5 6" id="KW-0472">Membrane</keyword>
<dbReference type="CDD" id="cd06662">
    <property type="entry name" value="SURF1"/>
    <property type="match status" value="1"/>
</dbReference>
<dbReference type="GO" id="GO:0005886">
    <property type="term" value="C:plasma membrane"/>
    <property type="evidence" value="ECO:0007669"/>
    <property type="project" value="UniProtKB-SubCell"/>
</dbReference>
<evidence type="ECO:0000256" key="4">
    <source>
        <dbReference type="ARBA" id="ARBA00022989"/>
    </source>
</evidence>
<dbReference type="OrthoDB" id="9789940at2"/>
<dbReference type="eggNOG" id="COG3346">
    <property type="taxonomic scope" value="Bacteria"/>
</dbReference>
<dbReference type="EMBL" id="AFNV02000022">
    <property type="protein sequence ID" value="ERJ18199.1"/>
    <property type="molecule type" value="Genomic_DNA"/>
</dbReference>
<name>U2FPX6_9GAMM</name>
<dbReference type="PANTHER" id="PTHR23427">
    <property type="entry name" value="SURFEIT LOCUS PROTEIN"/>
    <property type="match status" value="1"/>
</dbReference>
<evidence type="ECO:0000256" key="2">
    <source>
        <dbReference type="ARBA" id="ARBA00007165"/>
    </source>
</evidence>
<dbReference type="RefSeq" id="WP_006912432.1">
    <property type="nucleotide sequence ID" value="NZ_AFNV02000022.1"/>
</dbReference>
<keyword evidence="6" id="KW-1003">Cell membrane</keyword>
<sequence length="243" mass="27167">MDFGPYRFSPPWWGVLLFCLGAVIFSALGAWQIERAHYKQRLVTAQQSARAAAPAAIETRDDDDALVYGQKYYASGRFDPDQQILLADQTYASQVGYRVWTALRLDDGTRVMVDRGWIERSNAHTDVPDPPVPGGHVTVQGTWHRLPSPALNWGAASACGKTGWPRVLSYPEIDDVRCQYDGPVLNGLLLLDPEAPDGFVRDWADEKDTVGLRPFGHYAYASQWFLMAVVAGIIFVVVNLRRR</sequence>
<feature type="transmembrane region" description="Helical" evidence="6">
    <location>
        <begin position="218"/>
        <end position="238"/>
    </location>
</feature>
<accession>U2FPX6</accession>
<comment type="similarity">
    <text evidence="2 6">Belongs to the SURF1 family.</text>
</comment>
<comment type="caution">
    <text evidence="7">The sequence shown here is derived from an EMBL/GenBank/DDBJ whole genome shotgun (WGS) entry which is preliminary data.</text>
</comment>
<dbReference type="PROSITE" id="PS50895">
    <property type="entry name" value="SURF1"/>
    <property type="match status" value="1"/>
</dbReference>
<evidence type="ECO:0000256" key="5">
    <source>
        <dbReference type="ARBA" id="ARBA00023136"/>
    </source>
</evidence>
<protein>
    <recommendedName>
        <fullName evidence="6">SURF1-like protein</fullName>
    </recommendedName>
</protein>
<dbReference type="AlphaFoldDB" id="U2FPX6"/>
<keyword evidence="8" id="KW-1185">Reference proteome</keyword>
<dbReference type="PANTHER" id="PTHR23427:SF2">
    <property type="entry name" value="SURFEIT LOCUS PROTEIN 1"/>
    <property type="match status" value="1"/>
</dbReference>
<evidence type="ECO:0000256" key="6">
    <source>
        <dbReference type="RuleBase" id="RU363076"/>
    </source>
</evidence>
<dbReference type="STRING" id="1033802.SSPSH_002976"/>
<reference evidence="7 8" key="2">
    <citation type="journal article" date="2013" name="PLoS ONE">
        <title>INDIGO - INtegrated Data Warehouse of MIcrobial GenOmes with Examples from the Red Sea Extremophiles.</title>
        <authorList>
            <person name="Alam I."/>
            <person name="Antunes A."/>
            <person name="Kamau A.A."/>
            <person name="Ba Alawi W."/>
            <person name="Kalkatawi M."/>
            <person name="Stingl U."/>
            <person name="Bajic V.B."/>
        </authorList>
    </citation>
    <scope>NUCLEOTIDE SEQUENCE [LARGE SCALE GENOMIC DNA]</scope>
    <source>
        <strain evidence="7 8">E1L3A</strain>
    </source>
</reference>
<evidence type="ECO:0000256" key="1">
    <source>
        <dbReference type="ARBA" id="ARBA00004370"/>
    </source>
</evidence>
<keyword evidence="3 6" id="KW-0812">Transmembrane</keyword>
<dbReference type="InterPro" id="IPR002994">
    <property type="entry name" value="Surf1/Shy1"/>
</dbReference>
<organism evidence="7 8">
    <name type="scientific">Salinisphaera shabanensis E1L3A</name>
    <dbReference type="NCBI Taxonomy" id="1033802"/>
    <lineage>
        <taxon>Bacteria</taxon>
        <taxon>Pseudomonadati</taxon>
        <taxon>Pseudomonadota</taxon>
        <taxon>Gammaproteobacteria</taxon>
        <taxon>Salinisphaerales</taxon>
        <taxon>Salinisphaeraceae</taxon>
        <taxon>Salinisphaera</taxon>
    </lineage>
</organism>
<comment type="subcellular location">
    <subcellularLocation>
        <location evidence="6">Cell membrane</location>
        <topology evidence="6">Multi-pass membrane protein</topology>
    </subcellularLocation>
    <subcellularLocation>
        <location evidence="1">Membrane</location>
    </subcellularLocation>
</comment>
<proteinExistence type="inferred from homology"/>
<evidence type="ECO:0000313" key="7">
    <source>
        <dbReference type="EMBL" id="ERJ18199.1"/>
    </source>
</evidence>
<dbReference type="Pfam" id="PF02104">
    <property type="entry name" value="SURF1"/>
    <property type="match status" value="1"/>
</dbReference>
<reference evidence="7 8" key="1">
    <citation type="journal article" date="2011" name="J. Bacteriol.">
        <title>Genome sequence of Salinisphaera shabanensis, a gammaproteobacterium from the harsh, variable environment of the brine-seawater interface of the Shaban Deep in the Red Sea.</title>
        <authorList>
            <person name="Antunes A."/>
            <person name="Alam I."/>
            <person name="Bajic V.B."/>
            <person name="Stingl U."/>
        </authorList>
    </citation>
    <scope>NUCLEOTIDE SEQUENCE [LARGE SCALE GENOMIC DNA]</scope>
    <source>
        <strain evidence="7 8">E1L3A</strain>
    </source>
</reference>